<name>V2W2X6_9GAMM</name>
<evidence type="ECO:0000313" key="1">
    <source>
        <dbReference type="EMBL" id="ESK54334.1"/>
    </source>
</evidence>
<dbReference type="Proteomes" id="UP000017404">
    <property type="component" value="Unassembled WGS sequence"/>
</dbReference>
<proteinExistence type="predicted"/>
<sequence>MGSIRSRSLADGTIRYRAEIRINCKDHPEFKESKTFSSRRIAENWLYKREKELNKNPELLVGKNSSHNLTIGQAIEKYLVEVDGVYSKSKVNTLKLLQKLPIAKRAINLLKPLDISNHVNLRKEGYLKLELRSVSPSTIQNELLQIRSVLAHASKVIHRLHEILAELDTQIHQCVDDKR</sequence>
<evidence type="ECO:0000313" key="2">
    <source>
        <dbReference type="Proteomes" id="UP000017404"/>
    </source>
</evidence>
<dbReference type="AlphaFoldDB" id="V2W2X6"/>
<gene>
    <name evidence="1" type="ORF">F990_02792</name>
</gene>
<comment type="caution">
    <text evidence="1">The sequence shown here is derived from an EMBL/GenBank/DDBJ whole genome shotgun (WGS) entry which is preliminary data.</text>
</comment>
<reference evidence="1 2" key="1">
    <citation type="submission" date="2013-10" db="EMBL/GenBank/DDBJ databases">
        <title>The Genome Sequence of Acinetobacter tjernbergiae CIP107465.</title>
        <authorList>
            <consortium name="The Broad Institute Genomics Platform"/>
            <consortium name="The Broad Institute Genome Sequencing Center for Infectious Disease"/>
            <person name="Cerqueira G."/>
            <person name="Feldgarden M."/>
            <person name="Courvalin P."/>
            <person name="Grillot-Courvalin C."/>
            <person name="Clermont D."/>
            <person name="Rocha E."/>
            <person name="Yoon E.-J."/>
            <person name="Nemec A."/>
            <person name="Young S.K."/>
            <person name="Zeng Q."/>
            <person name="Gargeya S."/>
            <person name="Fitzgerald M."/>
            <person name="Abouelleil A."/>
            <person name="Alvarado L."/>
            <person name="Berlin A.M."/>
            <person name="Chapman S.B."/>
            <person name="Gainer-Dewar J."/>
            <person name="Goldberg J."/>
            <person name="Gnerre S."/>
            <person name="Griggs A."/>
            <person name="Gujja S."/>
            <person name="Hansen M."/>
            <person name="Howarth C."/>
            <person name="Imamovic A."/>
            <person name="Ireland A."/>
            <person name="Larimer J."/>
            <person name="McCowan C."/>
            <person name="Murphy C."/>
            <person name="Pearson M."/>
            <person name="Poon T.W."/>
            <person name="Priest M."/>
            <person name="Roberts A."/>
            <person name="Saif S."/>
            <person name="Shea T."/>
            <person name="Sykes S."/>
            <person name="Wortman J."/>
            <person name="Nusbaum C."/>
            <person name="Birren B."/>
        </authorList>
    </citation>
    <scope>NUCLEOTIDE SEQUENCE [LARGE SCALE GENOMIC DNA]</scope>
    <source>
        <strain evidence="1 2">CIP 107465</strain>
    </source>
</reference>
<dbReference type="STRING" id="202955.GCA_000759995_01999"/>
<protein>
    <submittedName>
        <fullName evidence="1">Uncharacterized protein</fullName>
    </submittedName>
</protein>
<dbReference type="EMBL" id="AYEV01000032">
    <property type="protein sequence ID" value="ESK54334.1"/>
    <property type="molecule type" value="Genomic_DNA"/>
</dbReference>
<accession>V2W2X6</accession>
<organism evidence="1 2">
    <name type="scientific">Acinetobacter tjernbergiae DSM 14971 = CIP 107465</name>
    <dbReference type="NCBI Taxonomy" id="1120928"/>
    <lineage>
        <taxon>Bacteria</taxon>
        <taxon>Pseudomonadati</taxon>
        <taxon>Pseudomonadota</taxon>
        <taxon>Gammaproteobacteria</taxon>
        <taxon>Moraxellales</taxon>
        <taxon>Moraxellaceae</taxon>
        <taxon>Acinetobacter</taxon>
    </lineage>
</organism>
<keyword evidence="2" id="KW-1185">Reference proteome</keyword>
<dbReference type="PATRIC" id="fig|1120928.5.peg.2826"/>